<evidence type="ECO:0000313" key="2">
    <source>
        <dbReference type="Proteomes" id="UP001634393"/>
    </source>
</evidence>
<gene>
    <name evidence="1" type="ORF">ACJIZ3_013383</name>
</gene>
<dbReference type="EMBL" id="JBJXBP010000001">
    <property type="protein sequence ID" value="KAL3851501.1"/>
    <property type="molecule type" value="Genomic_DNA"/>
</dbReference>
<dbReference type="AlphaFoldDB" id="A0ABD3UR62"/>
<name>A0ABD3UR62_9LAMI</name>
<comment type="caution">
    <text evidence="1">The sequence shown here is derived from an EMBL/GenBank/DDBJ whole genome shotgun (WGS) entry which is preliminary data.</text>
</comment>
<protein>
    <submittedName>
        <fullName evidence="1">Uncharacterized protein</fullName>
    </submittedName>
</protein>
<sequence>MTQGREFLLIRQSIGDHMPTPRPTNTRRPSIRTDAFGAAAMRIAPTKKRKSASRIAVRLPHLSLNHPPIAAPMIAPATAMLTMLSCLNQINEQLLLCLHLFYF</sequence>
<evidence type="ECO:0000313" key="1">
    <source>
        <dbReference type="EMBL" id="KAL3851501.1"/>
    </source>
</evidence>
<accession>A0ABD3UR62</accession>
<proteinExistence type="predicted"/>
<organism evidence="1 2">
    <name type="scientific">Penstemon smallii</name>
    <dbReference type="NCBI Taxonomy" id="265156"/>
    <lineage>
        <taxon>Eukaryota</taxon>
        <taxon>Viridiplantae</taxon>
        <taxon>Streptophyta</taxon>
        <taxon>Embryophyta</taxon>
        <taxon>Tracheophyta</taxon>
        <taxon>Spermatophyta</taxon>
        <taxon>Magnoliopsida</taxon>
        <taxon>eudicotyledons</taxon>
        <taxon>Gunneridae</taxon>
        <taxon>Pentapetalae</taxon>
        <taxon>asterids</taxon>
        <taxon>lamiids</taxon>
        <taxon>Lamiales</taxon>
        <taxon>Plantaginaceae</taxon>
        <taxon>Cheloneae</taxon>
        <taxon>Penstemon</taxon>
    </lineage>
</organism>
<keyword evidence="2" id="KW-1185">Reference proteome</keyword>
<dbReference type="Proteomes" id="UP001634393">
    <property type="component" value="Unassembled WGS sequence"/>
</dbReference>
<reference evidence="1 2" key="1">
    <citation type="submission" date="2024-12" db="EMBL/GenBank/DDBJ databases">
        <title>The unique morphological basis and parallel evolutionary history of personate flowers in Penstemon.</title>
        <authorList>
            <person name="Depatie T.H."/>
            <person name="Wessinger C.A."/>
        </authorList>
    </citation>
    <scope>NUCLEOTIDE SEQUENCE [LARGE SCALE GENOMIC DNA]</scope>
    <source>
        <strain evidence="1">WTNN_2</strain>
        <tissue evidence="1">Leaf</tissue>
    </source>
</reference>